<dbReference type="Proteomes" id="UP001431209">
    <property type="component" value="Unassembled WGS sequence"/>
</dbReference>
<keyword evidence="1 2" id="KW-0812">Transmembrane</keyword>
<comment type="caution">
    <text evidence="2">The sequence shown here is derived from an EMBL/GenBank/DDBJ whole genome shotgun (WGS) entry which is preliminary data.</text>
</comment>
<reference evidence="2 3" key="1">
    <citation type="submission" date="2024-03" db="EMBL/GenBank/DDBJ databases">
        <title>The Acrasis kona genome and developmental transcriptomes reveal deep origins of eukaryotic multicellular pathways.</title>
        <authorList>
            <person name="Sheikh S."/>
            <person name="Fu C.-J."/>
            <person name="Brown M.W."/>
            <person name="Baldauf S.L."/>
        </authorList>
    </citation>
    <scope>NUCLEOTIDE SEQUENCE [LARGE SCALE GENOMIC DNA]</scope>
    <source>
        <strain evidence="2 3">ATCC MYA-3509</strain>
    </source>
</reference>
<proteinExistence type="predicted"/>
<organism evidence="2 3">
    <name type="scientific">Acrasis kona</name>
    <dbReference type="NCBI Taxonomy" id="1008807"/>
    <lineage>
        <taxon>Eukaryota</taxon>
        <taxon>Discoba</taxon>
        <taxon>Heterolobosea</taxon>
        <taxon>Tetramitia</taxon>
        <taxon>Eutetramitia</taxon>
        <taxon>Acrasidae</taxon>
        <taxon>Acrasis</taxon>
    </lineage>
</organism>
<evidence type="ECO:0000256" key="1">
    <source>
        <dbReference type="SAM" id="Phobius"/>
    </source>
</evidence>
<protein>
    <submittedName>
        <fullName evidence="2">2 TM domain-containing transmembrane protein</fullName>
    </submittedName>
</protein>
<gene>
    <name evidence="2" type="ORF">AKO1_002498</name>
</gene>
<feature type="transmembrane region" description="Helical" evidence="1">
    <location>
        <begin position="12"/>
        <end position="34"/>
    </location>
</feature>
<accession>A0AAW2ZN10</accession>
<keyword evidence="1" id="KW-0472">Membrane</keyword>
<name>A0AAW2ZN10_9EUKA</name>
<feature type="transmembrane region" description="Helical" evidence="1">
    <location>
        <begin position="54"/>
        <end position="76"/>
    </location>
</feature>
<evidence type="ECO:0000313" key="3">
    <source>
        <dbReference type="Proteomes" id="UP001431209"/>
    </source>
</evidence>
<dbReference type="EMBL" id="JAOPGA020001716">
    <property type="protein sequence ID" value="KAL0490783.1"/>
    <property type="molecule type" value="Genomic_DNA"/>
</dbReference>
<keyword evidence="3" id="KW-1185">Reference proteome</keyword>
<keyword evidence="1" id="KW-1133">Transmembrane helix</keyword>
<sequence length="220" mass="26188">MSFRSNRDSILFMPLVIMSPVIFFEIISRVVDFYQENFTKYEKLPLFNTTNRLFGLRIIYAFTFLTISLALLFFTFETFESSYVNSRSVFDLRKSAVIELRKNILTRFCCPGRSIKEADITAYLTTQLECSFNHHHAREQFDERNVERSSFVESSLPEIMDVIEHNTGFKYSNATKSWTWQHDFKPLNVIQYHDKRETFKMHDRVQTFFRMLTKGFGLTH</sequence>
<evidence type="ECO:0000313" key="2">
    <source>
        <dbReference type="EMBL" id="KAL0490783.1"/>
    </source>
</evidence>
<dbReference type="AlphaFoldDB" id="A0AAW2ZN10"/>